<evidence type="ECO:0000313" key="1">
    <source>
        <dbReference type="EMBL" id="AWM64285.1"/>
    </source>
</evidence>
<geneLocation type="plasmid" evidence="1">
    <name>pKPN-QL24</name>
</geneLocation>
<organism evidence="1">
    <name type="scientific">Klebsiella pneumoniae</name>
    <dbReference type="NCBI Taxonomy" id="573"/>
    <lineage>
        <taxon>Bacteria</taxon>
        <taxon>Pseudomonadati</taxon>
        <taxon>Pseudomonadota</taxon>
        <taxon>Gammaproteobacteria</taxon>
        <taxon>Enterobacterales</taxon>
        <taxon>Enterobacteriaceae</taxon>
        <taxon>Klebsiella/Raoultella group</taxon>
        <taxon>Klebsiella</taxon>
        <taxon>Klebsiella pneumoniae complex</taxon>
    </lineage>
</organism>
<keyword evidence="1" id="KW-0614">Plasmid</keyword>
<protein>
    <submittedName>
        <fullName evidence="1">Uncharacterized protein</fullName>
    </submittedName>
</protein>
<dbReference type="EMBL" id="MH263654">
    <property type="protein sequence ID" value="AWM64285.1"/>
    <property type="molecule type" value="Genomic_DNA"/>
</dbReference>
<accession>A0A2U8T222</accession>
<dbReference type="AlphaFoldDB" id="A0A2U8T222"/>
<name>A0A2U8T222_KLEPN</name>
<sequence>MVVVWRKIPQQNETSTFKHDLNFSHHRLLNPDPVSALAHIRKKHIEDQAMRTHKLNKSRKLYRSDNTTTRHYSINPGGEYRWGRNRKKAEDELLAKRETMHGRQKRGRDYTPLFYFLVKQIGQPWDKVFSEVCGRLDTTEPVFWLVALHEHQKRDLVRIGDSSFYPGLFVDGNGILQQVNPSIMGKDVKVTCRCCTHTYMGEPVPGKYE</sequence>
<reference evidence="1" key="1">
    <citation type="submission" date="2018-04" db="EMBL/GenBank/DDBJ databases">
        <title>Outbreak of blaKPC-2 Positive Klebsiella pneumoniae ST11 in a neonate Unit in China.</title>
        <authorList>
            <person name="Dong D."/>
            <person name="Jia N."/>
            <person name="Zhang H."/>
            <person name="Zhao H."/>
            <person name="Liu Z."/>
            <person name="Zhu Y."/>
        </authorList>
    </citation>
    <scope>NUCLEOTIDE SEQUENCE</scope>
    <source>
        <strain evidence="1">QL24</strain>
        <plasmid evidence="1">pKPN-QL24</plasmid>
    </source>
</reference>
<proteinExistence type="predicted"/>